<comment type="caution">
    <text evidence="1">The sequence shown here is derived from an EMBL/GenBank/DDBJ whole genome shotgun (WGS) entry which is preliminary data.</text>
</comment>
<evidence type="ECO:0000313" key="2">
    <source>
        <dbReference type="Proteomes" id="UP001597205"/>
    </source>
</evidence>
<evidence type="ECO:0000313" key="1">
    <source>
        <dbReference type="EMBL" id="MFD1166656.1"/>
    </source>
</evidence>
<proteinExistence type="predicted"/>
<gene>
    <name evidence="1" type="ORF">ACFQ2C_13670</name>
</gene>
<sequence length="239" mass="28653">MKNIFYIIPLLFLFINCSKNSFEENPVEKVWKDPNIEMEKLKEELLNQENGWEFKLEDGLTKAIFFGHINFDSDTEISFLTDYSKSYYKKNKGKIIFSIKNNKPTFYFPKTTRFAQLLEHSRNLDSLYILNRIDNDTIFFDGHQIGTKFKLFKSTNERKQALMSNNIEKNRKDLIKTFEMKKYFFYLKKGEHTFDIKLDTFRKEFIINHGTNTDFKLFISKYYFDHDGIVLNKLSMSTE</sequence>
<name>A0ABW3RNB0_9SPHI</name>
<dbReference type="Proteomes" id="UP001597205">
    <property type="component" value="Unassembled WGS sequence"/>
</dbReference>
<dbReference type="RefSeq" id="WP_380897492.1">
    <property type="nucleotide sequence ID" value="NZ_JBHTKY010000021.1"/>
</dbReference>
<protein>
    <submittedName>
        <fullName evidence="1">Uncharacterized protein</fullName>
    </submittedName>
</protein>
<organism evidence="1 2">
    <name type="scientific">Sphingobacterium daejeonense</name>
    <dbReference type="NCBI Taxonomy" id="371142"/>
    <lineage>
        <taxon>Bacteria</taxon>
        <taxon>Pseudomonadati</taxon>
        <taxon>Bacteroidota</taxon>
        <taxon>Sphingobacteriia</taxon>
        <taxon>Sphingobacteriales</taxon>
        <taxon>Sphingobacteriaceae</taxon>
        <taxon>Sphingobacterium</taxon>
    </lineage>
</organism>
<reference evidence="2" key="1">
    <citation type="journal article" date="2019" name="Int. J. Syst. Evol. Microbiol.">
        <title>The Global Catalogue of Microorganisms (GCM) 10K type strain sequencing project: providing services to taxonomists for standard genome sequencing and annotation.</title>
        <authorList>
            <consortium name="The Broad Institute Genomics Platform"/>
            <consortium name="The Broad Institute Genome Sequencing Center for Infectious Disease"/>
            <person name="Wu L."/>
            <person name="Ma J."/>
        </authorList>
    </citation>
    <scope>NUCLEOTIDE SEQUENCE [LARGE SCALE GENOMIC DNA]</scope>
    <source>
        <strain evidence="2">CCUG 52468</strain>
    </source>
</reference>
<keyword evidence="2" id="KW-1185">Reference proteome</keyword>
<dbReference type="EMBL" id="JBHTKY010000021">
    <property type="protein sequence ID" value="MFD1166656.1"/>
    <property type="molecule type" value="Genomic_DNA"/>
</dbReference>
<accession>A0ABW3RNB0</accession>